<proteinExistence type="predicted"/>
<dbReference type="InterPro" id="IPR007420">
    <property type="entry name" value="DUF465"/>
</dbReference>
<evidence type="ECO:0000313" key="1">
    <source>
        <dbReference type="EMBL" id="SFL59101.1"/>
    </source>
</evidence>
<name>A0A1I4IZ11_9RHOB</name>
<dbReference type="AlphaFoldDB" id="A0A1I4IZ11"/>
<dbReference type="STRING" id="195913.SAMN04488004_13032"/>
<dbReference type="Pfam" id="PF04325">
    <property type="entry name" value="DUF465"/>
    <property type="match status" value="1"/>
</dbReference>
<organism evidence="1 2">
    <name type="scientific">Loktanella salsilacus</name>
    <dbReference type="NCBI Taxonomy" id="195913"/>
    <lineage>
        <taxon>Bacteria</taxon>
        <taxon>Pseudomonadati</taxon>
        <taxon>Pseudomonadota</taxon>
        <taxon>Alphaproteobacteria</taxon>
        <taxon>Rhodobacterales</taxon>
        <taxon>Roseobacteraceae</taxon>
        <taxon>Loktanella</taxon>
    </lineage>
</organism>
<dbReference type="EMBL" id="FOTF01000030">
    <property type="protein sequence ID" value="SFL59101.1"/>
    <property type="molecule type" value="Genomic_DNA"/>
</dbReference>
<dbReference type="RefSeq" id="WP_090191568.1">
    <property type="nucleotide sequence ID" value="NZ_FOTF01000030.1"/>
</dbReference>
<dbReference type="Gene3D" id="6.10.280.50">
    <property type="match status" value="1"/>
</dbReference>
<gene>
    <name evidence="1" type="ORF">SAMN04488004_13032</name>
</gene>
<accession>A0A1I4IZ11</accession>
<evidence type="ECO:0008006" key="3">
    <source>
        <dbReference type="Google" id="ProtNLM"/>
    </source>
</evidence>
<sequence length="78" mass="8796">MNSRLTTRATSLDARANALASRKQRLDAEIDAEMIRPAPCHLQLGKLKRSKLRLKDEIAEIEGVLSTVQRARLERRAS</sequence>
<dbReference type="Proteomes" id="UP000199550">
    <property type="component" value="Unassembled WGS sequence"/>
</dbReference>
<evidence type="ECO:0000313" key="2">
    <source>
        <dbReference type="Proteomes" id="UP000199550"/>
    </source>
</evidence>
<keyword evidence="2" id="KW-1185">Reference proteome</keyword>
<reference evidence="1 2" key="1">
    <citation type="submission" date="2016-10" db="EMBL/GenBank/DDBJ databases">
        <authorList>
            <person name="de Groot N.N."/>
        </authorList>
    </citation>
    <scope>NUCLEOTIDE SEQUENCE [LARGE SCALE GENOMIC DNA]</scope>
    <source>
        <strain evidence="1 2">DSM 16199</strain>
    </source>
</reference>
<dbReference type="InterPro" id="IPR038444">
    <property type="entry name" value="DUF465_sf"/>
</dbReference>
<protein>
    <recommendedName>
        <fullName evidence="3">DUF465 domain-containing protein</fullName>
    </recommendedName>
</protein>